<proteinExistence type="predicted"/>
<reference evidence="1 2" key="1">
    <citation type="submission" date="2020-08" db="EMBL/GenBank/DDBJ databases">
        <title>Genomic Encyclopedia of Type Strains, Phase IV (KMG-V): Genome sequencing to study the core and pangenomes of soil and plant-associated prokaryotes.</title>
        <authorList>
            <person name="Whitman W."/>
        </authorList>
    </citation>
    <scope>NUCLEOTIDE SEQUENCE [LARGE SCALE GENOMIC DNA]</scope>
    <source>
        <strain evidence="1 2">X5P2</strain>
    </source>
</reference>
<comment type="caution">
    <text evidence="1">The sequence shown here is derived from an EMBL/GenBank/DDBJ whole genome shotgun (WGS) entry which is preliminary data.</text>
</comment>
<protein>
    <submittedName>
        <fullName evidence="1">Uncharacterized protein</fullName>
    </submittedName>
</protein>
<accession>A0A9X0QJ06</accession>
<name>A0A9X0QJ06_9BACT</name>
<dbReference type="EMBL" id="JACHEB010000014">
    <property type="protein sequence ID" value="MBB5331381.1"/>
    <property type="molecule type" value="Genomic_DNA"/>
</dbReference>
<evidence type="ECO:0000313" key="2">
    <source>
        <dbReference type="Proteomes" id="UP000535182"/>
    </source>
</evidence>
<dbReference type="Proteomes" id="UP000535182">
    <property type="component" value="Unassembled WGS sequence"/>
</dbReference>
<dbReference type="AlphaFoldDB" id="A0A9X0QJ06"/>
<keyword evidence="2" id="KW-1185">Reference proteome</keyword>
<sequence>MHRDKWTIHFIEEDCKTSVVNRYFAFATLHNLRDFVIRCNAGPAELDDFDHSVKAWGRGSTHLTLTDEQYVSLKKCPSGSHAATSTYVIPTTE</sequence>
<evidence type="ECO:0000313" key="1">
    <source>
        <dbReference type="EMBL" id="MBB5331381.1"/>
    </source>
</evidence>
<gene>
    <name evidence="1" type="ORF">HDF14_005025</name>
</gene>
<organism evidence="1 2">
    <name type="scientific">Tunturiibacter gelidiferens</name>
    <dbReference type="NCBI Taxonomy" id="3069689"/>
    <lineage>
        <taxon>Bacteria</taxon>
        <taxon>Pseudomonadati</taxon>
        <taxon>Acidobacteriota</taxon>
        <taxon>Terriglobia</taxon>
        <taxon>Terriglobales</taxon>
        <taxon>Acidobacteriaceae</taxon>
        <taxon>Tunturiibacter</taxon>
    </lineage>
</organism>